<dbReference type="InterPro" id="IPR013538">
    <property type="entry name" value="ASHA1/2-like_C"/>
</dbReference>
<dbReference type="Gene3D" id="3.30.530.20">
    <property type="match status" value="1"/>
</dbReference>
<accession>A0A8J3RSL3</accession>
<name>A0A8J3RSL3_9ACTN</name>
<comment type="similarity">
    <text evidence="1">Belongs to the AHA1 family.</text>
</comment>
<dbReference type="RefSeq" id="WP_203893903.1">
    <property type="nucleotide sequence ID" value="NZ_BOOH01000048.1"/>
</dbReference>
<gene>
    <name evidence="3" type="ORF">Plo01_58750</name>
</gene>
<evidence type="ECO:0000313" key="3">
    <source>
        <dbReference type="EMBL" id="GIH79446.1"/>
    </source>
</evidence>
<keyword evidence="4" id="KW-1185">Reference proteome</keyword>
<dbReference type="InterPro" id="IPR023393">
    <property type="entry name" value="START-like_dom_sf"/>
</dbReference>
<sequence>MAQTAEYEIIRTFDAPRELVYAAWTEPERFSRWFGPRTLATPVGRIVLDAWPGGVWRATLVGEEGFEVTLNGMYREVAEPERLVFTTGDPDNPGDAPASVVTLSLAEVDGVTEMRFHQFGVNTDREHAEQARAGWIEFFERLAEHVEEACRTDRRAERVEEVCRTDC</sequence>
<dbReference type="EMBL" id="BOOH01000048">
    <property type="protein sequence ID" value="GIH79446.1"/>
    <property type="molecule type" value="Genomic_DNA"/>
</dbReference>
<dbReference type="Proteomes" id="UP000616724">
    <property type="component" value="Unassembled WGS sequence"/>
</dbReference>
<evidence type="ECO:0000256" key="1">
    <source>
        <dbReference type="ARBA" id="ARBA00006817"/>
    </source>
</evidence>
<reference evidence="3 4" key="1">
    <citation type="submission" date="2021-01" db="EMBL/GenBank/DDBJ databases">
        <title>Whole genome shotgun sequence of Planobispora longispora NBRC 13918.</title>
        <authorList>
            <person name="Komaki H."/>
            <person name="Tamura T."/>
        </authorList>
    </citation>
    <scope>NUCLEOTIDE SEQUENCE [LARGE SCALE GENOMIC DNA]</scope>
    <source>
        <strain evidence="3 4">NBRC 13918</strain>
    </source>
</reference>
<dbReference type="AlphaFoldDB" id="A0A8J3RSL3"/>
<dbReference type="CDD" id="cd07814">
    <property type="entry name" value="SRPBCC_CalC_Aha1-like"/>
    <property type="match status" value="1"/>
</dbReference>
<feature type="domain" description="Activator of Hsp90 ATPase homologue 1/2-like C-terminal" evidence="2">
    <location>
        <begin position="14"/>
        <end position="147"/>
    </location>
</feature>
<organism evidence="3 4">
    <name type="scientific">Planobispora longispora</name>
    <dbReference type="NCBI Taxonomy" id="28887"/>
    <lineage>
        <taxon>Bacteria</taxon>
        <taxon>Bacillati</taxon>
        <taxon>Actinomycetota</taxon>
        <taxon>Actinomycetes</taxon>
        <taxon>Streptosporangiales</taxon>
        <taxon>Streptosporangiaceae</taxon>
        <taxon>Planobispora</taxon>
    </lineage>
</organism>
<evidence type="ECO:0000313" key="4">
    <source>
        <dbReference type="Proteomes" id="UP000616724"/>
    </source>
</evidence>
<proteinExistence type="inferred from homology"/>
<dbReference type="Pfam" id="PF08327">
    <property type="entry name" value="AHSA1"/>
    <property type="match status" value="1"/>
</dbReference>
<protein>
    <submittedName>
        <fullName evidence="3">Activator of HSP90 ATPase</fullName>
    </submittedName>
</protein>
<evidence type="ECO:0000259" key="2">
    <source>
        <dbReference type="Pfam" id="PF08327"/>
    </source>
</evidence>
<dbReference type="SUPFAM" id="SSF55961">
    <property type="entry name" value="Bet v1-like"/>
    <property type="match status" value="1"/>
</dbReference>
<comment type="caution">
    <text evidence="3">The sequence shown here is derived from an EMBL/GenBank/DDBJ whole genome shotgun (WGS) entry which is preliminary data.</text>
</comment>